<dbReference type="Proteomes" id="UP000821865">
    <property type="component" value="Chromosome 1"/>
</dbReference>
<reference evidence="1" key="1">
    <citation type="submission" date="2020-05" db="EMBL/GenBank/DDBJ databases">
        <title>Large-scale comparative analyses of tick genomes elucidate their genetic diversity and vector capacities.</title>
        <authorList>
            <person name="Jia N."/>
            <person name="Wang J."/>
            <person name="Shi W."/>
            <person name="Du L."/>
            <person name="Sun Y."/>
            <person name="Zhan W."/>
            <person name="Jiang J."/>
            <person name="Wang Q."/>
            <person name="Zhang B."/>
            <person name="Ji P."/>
            <person name="Sakyi L.B."/>
            <person name="Cui X."/>
            <person name="Yuan T."/>
            <person name="Jiang B."/>
            <person name="Yang W."/>
            <person name="Lam T.T.-Y."/>
            <person name="Chang Q."/>
            <person name="Ding S."/>
            <person name="Wang X."/>
            <person name="Zhu J."/>
            <person name="Ruan X."/>
            <person name="Zhao L."/>
            <person name="Wei J."/>
            <person name="Que T."/>
            <person name="Du C."/>
            <person name="Cheng J."/>
            <person name="Dai P."/>
            <person name="Han X."/>
            <person name="Huang E."/>
            <person name="Gao Y."/>
            <person name="Liu J."/>
            <person name="Shao H."/>
            <person name="Ye R."/>
            <person name="Li L."/>
            <person name="Wei W."/>
            <person name="Wang X."/>
            <person name="Wang C."/>
            <person name="Yang T."/>
            <person name="Huo Q."/>
            <person name="Li W."/>
            <person name="Guo W."/>
            <person name="Chen H."/>
            <person name="Zhou L."/>
            <person name="Ni X."/>
            <person name="Tian J."/>
            <person name="Zhou Y."/>
            <person name="Sheng Y."/>
            <person name="Liu T."/>
            <person name="Pan Y."/>
            <person name="Xia L."/>
            <person name="Li J."/>
            <person name="Zhao F."/>
            <person name="Cao W."/>
        </authorList>
    </citation>
    <scope>NUCLEOTIDE SEQUENCE</scope>
    <source>
        <strain evidence="1">Dsil-2018</strain>
    </source>
</reference>
<organism evidence="1 2">
    <name type="scientific">Dermacentor silvarum</name>
    <name type="common">Tick</name>
    <dbReference type="NCBI Taxonomy" id="543639"/>
    <lineage>
        <taxon>Eukaryota</taxon>
        <taxon>Metazoa</taxon>
        <taxon>Ecdysozoa</taxon>
        <taxon>Arthropoda</taxon>
        <taxon>Chelicerata</taxon>
        <taxon>Arachnida</taxon>
        <taxon>Acari</taxon>
        <taxon>Parasitiformes</taxon>
        <taxon>Ixodida</taxon>
        <taxon>Ixodoidea</taxon>
        <taxon>Ixodidae</taxon>
        <taxon>Rhipicephalinae</taxon>
        <taxon>Dermacentor</taxon>
    </lineage>
</organism>
<evidence type="ECO:0000313" key="1">
    <source>
        <dbReference type="EMBL" id="KAH7977902.1"/>
    </source>
</evidence>
<protein>
    <submittedName>
        <fullName evidence="1">Uncharacterized protein</fullName>
    </submittedName>
</protein>
<proteinExistence type="predicted"/>
<accession>A0ACB8DTY8</accession>
<comment type="caution">
    <text evidence="1">The sequence shown here is derived from an EMBL/GenBank/DDBJ whole genome shotgun (WGS) entry which is preliminary data.</text>
</comment>
<name>A0ACB8DTY8_DERSI</name>
<keyword evidence="2" id="KW-1185">Reference proteome</keyword>
<evidence type="ECO:0000313" key="2">
    <source>
        <dbReference type="Proteomes" id="UP000821865"/>
    </source>
</evidence>
<dbReference type="EMBL" id="CM023470">
    <property type="protein sequence ID" value="KAH7977902.1"/>
    <property type="molecule type" value="Genomic_DNA"/>
</dbReference>
<sequence>MAAAEATGASHKREVRTLRLATGWSQSTSSLRCKIHWAAGSRRQRFLCVPDLCKDIVLGRDFLTVTGISLHIALGGWTIGTEPQCMVPFVKGEQQVKGELESYDLQAIFTEQPIFAEQPEPMVSSEVSTANDPASFAAQMNVDPRLVQALRLSTAAPTTEMAAGNSPDDAGPTSDHQLTPSMVNLPDEDSDMDSREYSSQDPGLLTSSSDPAASSPSHGPAWEYSLSKHRAKKLRRAAREAQISSLGAANSVSGTPSNVNVPSPDITRKPGPRRPRLPPLPKGDLKVVIRPTRGLALKQYPNHAISAAIVMSCQTPARVEGKYVVRPHKGSNILIVSTPHEETADEICQLTHLKLANQAHPVRAYVPFSPQTIRGVIHGLDPNNTRETLMKDCGLVYHGGCEYPCHQFRPARQFCQMCMQSGHRPDVCPNPNTPVCRQCGMQNPPPTHVCEPKCGLCGGQHETGTKECPKRLKPARMLQPPPARNNAEKRPSRLDGLPKIYNNRWFYSEDNDSASRSQSRSRSGSGTRARQQQAQPPQIRTPPTPMPRKKKQQQPAQDTTKQVSWEGKGKDSPAPQTDPRIPKLQAIIKAQNAKIAEQDAKLTALMAKLEQVIKHNTAPPPATPPQQPNEVVTHQTLQRTLQDMEKTLVSSLIENVTQLFSALQAKIENIAANLTQSDIIITDTEPRDGATGRSDIVRMEKESWEAEQTVSKQEEDTALGRILPRLNNAVRAKEGVPLATPAINPGPSRCSSRNRVVGPRQFPGTIVVGSDNRVYTSAGPRAFTKNDTATIHKPPGKKHLPATKAAHAASSSKIACQREHVGEPCWFFCVTPNWGIQNCATSRRTVHRKKLVELVRTKQQHFLHSSDALRSLWRNLK</sequence>
<gene>
    <name evidence="1" type="ORF">HPB49_003929</name>
</gene>